<dbReference type="AlphaFoldDB" id="A0A4Q9GMH0"/>
<evidence type="ECO:0000256" key="7">
    <source>
        <dbReference type="ARBA" id="ARBA00022917"/>
    </source>
</evidence>
<dbReference type="Proteomes" id="UP000291613">
    <property type="component" value="Unassembled WGS sequence"/>
</dbReference>
<feature type="domain" description="Methionyl-tRNA synthetase anticodon-binding" evidence="11">
    <location>
        <begin position="410"/>
        <end position="514"/>
    </location>
</feature>
<keyword evidence="7 9" id="KW-0648">Protein biosynthesis</keyword>
<evidence type="ECO:0000259" key="11">
    <source>
        <dbReference type="Pfam" id="PF19303"/>
    </source>
</evidence>
<dbReference type="Gene3D" id="1.10.730.10">
    <property type="entry name" value="Isoleucyl-tRNA Synthetase, Domain 1"/>
    <property type="match status" value="1"/>
</dbReference>
<dbReference type="InterPro" id="IPR023457">
    <property type="entry name" value="Met-tRNA_synth_2"/>
</dbReference>
<dbReference type="InterPro" id="IPR015413">
    <property type="entry name" value="Methionyl/Leucyl_tRNA_Synth"/>
</dbReference>
<reference evidence="12 13" key="1">
    <citation type="submission" date="2019-02" db="EMBL/GenBank/DDBJ databases">
        <title>Hansschlegelia quercus sp. nov., a novel methylotrophic bacterium from buds of oak (Quercus robur L.).</title>
        <authorList>
            <person name="Agafonova N.V."/>
            <person name="Kaparullina E.N."/>
            <person name="Grouzdev D.S."/>
            <person name="Doronina N.V."/>
        </authorList>
    </citation>
    <scope>NUCLEOTIDE SEQUENCE [LARGE SCALE GENOMIC DNA]</scope>
    <source>
        <strain evidence="12 13">Dub</strain>
    </source>
</reference>
<comment type="subcellular location">
    <subcellularLocation>
        <location evidence="2 9">Cytoplasm</location>
    </subcellularLocation>
</comment>
<comment type="caution">
    <text evidence="12">The sequence shown here is derived from an EMBL/GenBank/DDBJ whole genome shotgun (WGS) entry which is preliminary data.</text>
</comment>
<dbReference type="CDD" id="cd07957">
    <property type="entry name" value="Anticodon_Ia_Met"/>
    <property type="match status" value="1"/>
</dbReference>
<evidence type="ECO:0000256" key="9">
    <source>
        <dbReference type="HAMAP-Rule" id="MF_01228"/>
    </source>
</evidence>
<dbReference type="InterPro" id="IPR001412">
    <property type="entry name" value="aa-tRNA-synth_I_CS"/>
</dbReference>
<evidence type="ECO:0000259" key="10">
    <source>
        <dbReference type="Pfam" id="PF09334"/>
    </source>
</evidence>
<dbReference type="OrthoDB" id="9810191at2"/>
<dbReference type="PANTHER" id="PTHR43326">
    <property type="entry name" value="METHIONYL-TRNA SYNTHETASE"/>
    <property type="match status" value="1"/>
</dbReference>
<dbReference type="Gene3D" id="3.40.50.620">
    <property type="entry name" value="HUPs"/>
    <property type="match status" value="1"/>
</dbReference>
<feature type="short sequence motif" description="'HIGH' region" evidence="9">
    <location>
        <begin position="14"/>
        <end position="24"/>
    </location>
</feature>
<feature type="domain" description="Methionyl/Leucyl tRNA synthetase" evidence="10">
    <location>
        <begin position="7"/>
        <end position="364"/>
    </location>
</feature>
<gene>
    <name evidence="9" type="primary">metG</name>
    <name evidence="12" type="ORF">EYR15_05730</name>
</gene>
<keyword evidence="4 9" id="KW-0436">Ligase</keyword>
<dbReference type="HAMAP" id="MF_01228">
    <property type="entry name" value="Met_tRNA_synth_type2"/>
    <property type="match status" value="1"/>
</dbReference>
<evidence type="ECO:0000256" key="5">
    <source>
        <dbReference type="ARBA" id="ARBA00022741"/>
    </source>
</evidence>
<dbReference type="InterPro" id="IPR014758">
    <property type="entry name" value="Met-tRNA_synth"/>
</dbReference>
<dbReference type="NCBIfam" id="TIGR00398">
    <property type="entry name" value="metG"/>
    <property type="match status" value="1"/>
</dbReference>
<proteinExistence type="inferred from homology"/>
<dbReference type="InterPro" id="IPR014729">
    <property type="entry name" value="Rossmann-like_a/b/a_fold"/>
</dbReference>
<keyword evidence="13" id="KW-1185">Reference proteome</keyword>
<dbReference type="InterPro" id="IPR009080">
    <property type="entry name" value="tRNAsynth_Ia_anticodon-bd"/>
</dbReference>
<sequence length="519" mass="57433">MPDQKPFYVTTAISYPNGVPHIGHVYEAIATDAIARFHRLSGRDVRFVTGTDEHGLKMAQTAAREGVTPFEWATRNAERFRAMDERFAISFDRFIRTTDKDHYAASQEVWRRMAENGDIYLGKYEGWYSVRDEAYFDEAETVLAEDGSRKAPTGAPVEWVVEESYFFRLSAYQDRLLKLYEEQPGFIGPEARRNEILAFVKRGLTDLSISRTTFDWGVPVPGDPRHVMYVWLDALTNYLTGAGFPDDASELKRFWPADLHVIGKDIIRFHTVFWPAFLMSAGLPLPKRVFAHGFLTNRGEKISKSVGNVVDPFALADGYGVDAVRYFLLREAPFGQDGSYSHEAIVGRINADLANDLGNLAQRSLSMVAKNCEGRAPAPGVPSPADEAMLAAVDALWPKVSAAFVEPAPHAALAAIWTVVAEANRYFAGQEPWALRKTDPERMATVLYVTLETVRQIAILAQPVMPEAASKLLDLVGSPENARSFAALGEGGRLVPGAALPAPQPVFPRYVESEAEAAS</sequence>
<keyword evidence="8 9" id="KW-0030">Aminoacyl-tRNA synthetase</keyword>
<protein>
    <recommendedName>
        <fullName evidence="9">Methionine--tRNA ligase</fullName>
        <ecNumber evidence="9">6.1.1.10</ecNumber>
    </recommendedName>
    <alternativeName>
        <fullName evidence="9">Methionyl-tRNA synthetase</fullName>
        <shortName evidence="9">MetRS</shortName>
    </alternativeName>
</protein>
<evidence type="ECO:0000256" key="4">
    <source>
        <dbReference type="ARBA" id="ARBA00022598"/>
    </source>
</evidence>
<dbReference type="RefSeq" id="WP_131001959.1">
    <property type="nucleotide sequence ID" value="NZ_JBHSZR010000005.1"/>
</dbReference>
<dbReference type="PROSITE" id="PS00178">
    <property type="entry name" value="AA_TRNA_LIGASE_I"/>
    <property type="match status" value="1"/>
</dbReference>
<evidence type="ECO:0000256" key="6">
    <source>
        <dbReference type="ARBA" id="ARBA00022840"/>
    </source>
</evidence>
<dbReference type="FunFam" id="2.170.220.10:FF:000002">
    <property type="entry name" value="Methionine--tRNA ligase"/>
    <property type="match status" value="1"/>
</dbReference>
<evidence type="ECO:0000256" key="1">
    <source>
        <dbReference type="ARBA" id="ARBA00003314"/>
    </source>
</evidence>
<keyword evidence="5 9" id="KW-0547">Nucleotide-binding</keyword>
<evidence type="ECO:0000313" key="13">
    <source>
        <dbReference type="Proteomes" id="UP000291613"/>
    </source>
</evidence>
<name>A0A4Q9GMH0_9HYPH</name>
<comment type="similarity">
    <text evidence="9">Belongs to the class-I aminoacyl-tRNA synthetase family. MetG type 2B subfamily.</text>
</comment>
<dbReference type="SUPFAM" id="SSF47323">
    <property type="entry name" value="Anticodon-binding domain of a subclass of class I aminoacyl-tRNA synthetases"/>
    <property type="match status" value="1"/>
</dbReference>
<dbReference type="CDD" id="cd00814">
    <property type="entry name" value="MetRS_core"/>
    <property type="match status" value="1"/>
</dbReference>
<dbReference type="GO" id="GO:0004825">
    <property type="term" value="F:methionine-tRNA ligase activity"/>
    <property type="evidence" value="ECO:0007669"/>
    <property type="project" value="UniProtKB-UniRule"/>
</dbReference>
<dbReference type="InterPro" id="IPR041872">
    <property type="entry name" value="Anticodon_Met"/>
</dbReference>
<evidence type="ECO:0000256" key="8">
    <source>
        <dbReference type="ARBA" id="ARBA00023146"/>
    </source>
</evidence>
<feature type="short sequence motif" description="'KMSKS' region" evidence="9">
    <location>
        <begin position="301"/>
        <end position="305"/>
    </location>
</feature>
<dbReference type="InterPro" id="IPR033911">
    <property type="entry name" value="MetRS_core"/>
</dbReference>
<dbReference type="GO" id="GO:0005737">
    <property type="term" value="C:cytoplasm"/>
    <property type="evidence" value="ECO:0007669"/>
    <property type="project" value="UniProtKB-SubCell"/>
</dbReference>
<accession>A0A4Q9GMH0</accession>
<dbReference type="Pfam" id="PF19303">
    <property type="entry name" value="Anticodon_3"/>
    <property type="match status" value="1"/>
</dbReference>
<dbReference type="GO" id="GO:0006431">
    <property type="term" value="P:methionyl-tRNA aminoacylation"/>
    <property type="evidence" value="ECO:0007669"/>
    <property type="project" value="UniProtKB-UniRule"/>
</dbReference>
<evidence type="ECO:0000256" key="2">
    <source>
        <dbReference type="ARBA" id="ARBA00004496"/>
    </source>
</evidence>
<dbReference type="GO" id="GO:0005524">
    <property type="term" value="F:ATP binding"/>
    <property type="evidence" value="ECO:0007669"/>
    <property type="project" value="UniProtKB-UniRule"/>
</dbReference>
<dbReference type="EMBL" id="SIUB01000002">
    <property type="protein sequence ID" value="TBN54335.1"/>
    <property type="molecule type" value="Genomic_DNA"/>
</dbReference>
<keyword evidence="3 9" id="KW-0963">Cytoplasm</keyword>
<dbReference type="EC" id="6.1.1.10" evidence="9"/>
<dbReference type="PRINTS" id="PR01041">
    <property type="entry name" value="TRNASYNTHMET"/>
</dbReference>
<comment type="function">
    <text evidence="1 9">Is required not only for elongation of protein synthesis but also for the initiation of all mRNA translation through initiator tRNA(fMet) aminoacylation.</text>
</comment>
<organism evidence="12 13">
    <name type="scientific">Hansschlegelia quercus</name>
    <dbReference type="NCBI Taxonomy" id="2528245"/>
    <lineage>
        <taxon>Bacteria</taxon>
        <taxon>Pseudomonadati</taxon>
        <taxon>Pseudomonadota</taxon>
        <taxon>Alphaproteobacteria</taxon>
        <taxon>Hyphomicrobiales</taxon>
        <taxon>Methylopilaceae</taxon>
        <taxon>Hansschlegelia</taxon>
    </lineage>
</organism>
<evidence type="ECO:0000256" key="3">
    <source>
        <dbReference type="ARBA" id="ARBA00022490"/>
    </source>
</evidence>
<dbReference type="Gene3D" id="2.170.220.10">
    <property type="match status" value="1"/>
</dbReference>
<dbReference type="Pfam" id="PF09334">
    <property type="entry name" value="tRNA-synt_1g"/>
    <property type="match status" value="1"/>
</dbReference>
<comment type="subunit">
    <text evidence="9">Monomer.</text>
</comment>
<evidence type="ECO:0000313" key="12">
    <source>
        <dbReference type="EMBL" id="TBN54335.1"/>
    </source>
</evidence>
<comment type="caution">
    <text evidence="9">Lacks conserved residue(s) required for the propagation of feature annotation.</text>
</comment>
<dbReference type="PANTHER" id="PTHR43326:SF1">
    <property type="entry name" value="METHIONINE--TRNA LIGASE, MITOCHONDRIAL"/>
    <property type="match status" value="1"/>
</dbReference>
<comment type="catalytic activity">
    <reaction evidence="9">
        <text>tRNA(Met) + L-methionine + ATP = L-methionyl-tRNA(Met) + AMP + diphosphate</text>
        <dbReference type="Rhea" id="RHEA:13481"/>
        <dbReference type="Rhea" id="RHEA-COMP:9667"/>
        <dbReference type="Rhea" id="RHEA-COMP:9698"/>
        <dbReference type="ChEBI" id="CHEBI:30616"/>
        <dbReference type="ChEBI" id="CHEBI:33019"/>
        <dbReference type="ChEBI" id="CHEBI:57844"/>
        <dbReference type="ChEBI" id="CHEBI:78442"/>
        <dbReference type="ChEBI" id="CHEBI:78530"/>
        <dbReference type="ChEBI" id="CHEBI:456215"/>
        <dbReference type="EC" id="6.1.1.10"/>
    </reaction>
</comment>
<keyword evidence="6 9" id="KW-0067">ATP-binding</keyword>
<dbReference type="NCBIfam" id="NF008900">
    <property type="entry name" value="PRK12267.1"/>
    <property type="match status" value="1"/>
</dbReference>
<dbReference type="SUPFAM" id="SSF52374">
    <property type="entry name" value="Nucleotidylyl transferase"/>
    <property type="match status" value="1"/>
</dbReference>